<accession>A0A3B0SYY4</accession>
<proteinExistence type="predicted"/>
<protein>
    <submittedName>
        <fullName evidence="1">Uncharacterized protein</fullName>
    </submittedName>
</protein>
<dbReference type="AlphaFoldDB" id="A0A3B0SYY4"/>
<gene>
    <name evidence="1" type="ORF">MNBD_ACTINO02-2633</name>
</gene>
<sequence>MSESSHTRFRVVAAVLSVLVVAGACGRGGTAQESLGGYESLLRSGGLDGRAVQMVQQEAIAECMIAKGFDYIPYVARELVDPPDMVTLAQIPDPVWAMENGYGFALQAERFRIIQEEDPNAATVAGLSASERRAYFGALFDPFVSEGGEEAGCSQVNSDGLFYAAVDEKFDLQQEAFERFNADPRYVKLQETWSRCMAAEGYDFRDRFASIPESFQPRINELLENYDAAAVAELRAEEIEIVTADIACVTPLADDLYELAAEHEKRLVEDAAGLFVKFAELKERYGSR</sequence>
<evidence type="ECO:0000313" key="1">
    <source>
        <dbReference type="EMBL" id="VAW09780.1"/>
    </source>
</evidence>
<organism evidence="1">
    <name type="scientific">hydrothermal vent metagenome</name>
    <dbReference type="NCBI Taxonomy" id="652676"/>
    <lineage>
        <taxon>unclassified sequences</taxon>
        <taxon>metagenomes</taxon>
        <taxon>ecological metagenomes</taxon>
    </lineage>
</organism>
<dbReference type="EMBL" id="UOEK01000652">
    <property type="protein sequence ID" value="VAW09780.1"/>
    <property type="molecule type" value="Genomic_DNA"/>
</dbReference>
<name>A0A3B0SYY4_9ZZZZ</name>
<reference evidence="1" key="1">
    <citation type="submission" date="2018-06" db="EMBL/GenBank/DDBJ databases">
        <authorList>
            <person name="Zhirakovskaya E."/>
        </authorList>
    </citation>
    <scope>NUCLEOTIDE SEQUENCE</scope>
</reference>